<reference evidence="3" key="1">
    <citation type="journal article" date="2018" name="DNA Res.">
        <title>Multiple hybrid de novo genome assembly of finger millet, an orphan allotetraploid crop.</title>
        <authorList>
            <person name="Hatakeyama M."/>
            <person name="Aluri S."/>
            <person name="Balachadran M.T."/>
            <person name="Sivarajan S.R."/>
            <person name="Patrignani A."/>
            <person name="Gruter S."/>
            <person name="Poveda L."/>
            <person name="Shimizu-Inatsugi R."/>
            <person name="Baeten J."/>
            <person name="Francoijs K.J."/>
            <person name="Nataraja K.N."/>
            <person name="Reddy Y.A.N."/>
            <person name="Phadnis S."/>
            <person name="Ravikumar R.L."/>
            <person name="Schlapbach R."/>
            <person name="Sreeman S.M."/>
            <person name="Shimizu K.K."/>
        </authorList>
    </citation>
    <scope>NUCLEOTIDE SEQUENCE</scope>
</reference>
<keyword evidence="1" id="KW-0732">Signal</keyword>
<feature type="signal peptide" evidence="1">
    <location>
        <begin position="1"/>
        <end position="19"/>
    </location>
</feature>
<evidence type="ECO:0000256" key="1">
    <source>
        <dbReference type="SAM" id="SignalP"/>
    </source>
</evidence>
<evidence type="ECO:0000259" key="2">
    <source>
        <dbReference type="SMART" id="SM00848"/>
    </source>
</evidence>
<dbReference type="SUPFAM" id="SSF54001">
    <property type="entry name" value="Cysteine proteinases"/>
    <property type="match status" value="1"/>
</dbReference>
<dbReference type="InterPro" id="IPR038765">
    <property type="entry name" value="Papain-like_cys_pep_sf"/>
</dbReference>
<name>A0AAV5EFW6_ELECO</name>
<feature type="chain" id="PRO_5043697200" description="Cathepsin propeptide inhibitor domain-containing protein" evidence="1">
    <location>
        <begin position="20"/>
        <end position="88"/>
    </location>
</feature>
<dbReference type="Proteomes" id="UP001054889">
    <property type="component" value="Unassembled WGS sequence"/>
</dbReference>
<evidence type="ECO:0000313" key="4">
    <source>
        <dbReference type="Proteomes" id="UP001054889"/>
    </source>
</evidence>
<comment type="caution">
    <text evidence="3">The sequence shown here is derived from an EMBL/GenBank/DDBJ whole genome shotgun (WGS) entry which is preliminary data.</text>
</comment>
<reference evidence="3" key="2">
    <citation type="submission" date="2021-12" db="EMBL/GenBank/DDBJ databases">
        <title>Resequencing data analysis of finger millet.</title>
        <authorList>
            <person name="Hatakeyama M."/>
            <person name="Aluri S."/>
            <person name="Balachadran M.T."/>
            <person name="Sivarajan S.R."/>
            <person name="Poveda L."/>
            <person name="Shimizu-Inatsugi R."/>
            <person name="Schlapbach R."/>
            <person name="Sreeman S.M."/>
            <person name="Shimizu K.K."/>
        </authorList>
    </citation>
    <scope>NUCLEOTIDE SEQUENCE</scope>
</reference>
<dbReference type="SMART" id="SM00848">
    <property type="entry name" value="Inhibitor_I29"/>
    <property type="match status" value="1"/>
</dbReference>
<evidence type="ECO:0000313" key="3">
    <source>
        <dbReference type="EMBL" id="GJN22029.1"/>
    </source>
</evidence>
<gene>
    <name evidence="3" type="primary">gb09558</name>
    <name evidence="3" type="ORF">PR202_gb09558</name>
</gene>
<protein>
    <recommendedName>
        <fullName evidence="2">Cathepsin propeptide inhibitor domain-containing protein</fullName>
    </recommendedName>
</protein>
<organism evidence="3 4">
    <name type="scientific">Eleusine coracana subsp. coracana</name>
    <dbReference type="NCBI Taxonomy" id="191504"/>
    <lineage>
        <taxon>Eukaryota</taxon>
        <taxon>Viridiplantae</taxon>
        <taxon>Streptophyta</taxon>
        <taxon>Embryophyta</taxon>
        <taxon>Tracheophyta</taxon>
        <taxon>Spermatophyta</taxon>
        <taxon>Magnoliopsida</taxon>
        <taxon>Liliopsida</taxon>
        <taxon>Poales</taxon>
        <taxon>Poaceae</taxon>
        <taxon>PACMAD clade</taxon>
        <taxon>Chloridoideae</taxon>
        <taxon>Cynodonteae</taxon>
        <taxon>Eleusininae</taxon>
        <taxon>Eleusine</taxon>
    </lineage>
</organism>
<proteinExistence type="predicted"/>
<dbReference type="EMBL" id="BQKI01000075">
    <property type="protein sequence ID" value="GJN22029.1"/>
    <property type="molecule type" value="Genomic_DNA"/>
</dbReference>
<feature type="domain" description="Cathepsin propeptide inhibitor" evidence="2">
    <location>
        <begin position="44"/>
        <end position="88"/>
    </location>
</feature>
<dbReference type="Pfam" id="PF08246">
    <property type="entry name" value="Inhibitor_I29"/>
    <property type="match status" value="1"/>
</dbReference>
<keyword evidence="4" id="KW-1185">Reference proteome</keyword>
<dbReference type="InterPro" id="IPR013201">
    <property type="entry name" value="Prot_inhib_I29"/>
</dbReference>
<dbReference type="Gene3D" id="1.10.287.2250">
    <property type="match status" value="1"/>
</dbReference>
<sequence length="88" mass="10073">MESKLSMLVMFLTFVVCSASHQNPAVVGYSQEDLAVPNKILDLFASWSFKHSKVYASPKEKVKRYDIFKQNLMHIAETNKKNGSYWLG</sequence>
<accession>A0AAV5EFW6</accession>
<dbReference type="AlphaFoldDB" id="A0AAV5EFW6"/>